<dbReference type="AlphaFoldDB" id="Q0G273"/>
<protein>
    <submittedName>
        <fullName evidence="1">Uncharacterized protein</fullName>
    </submittedName>
</protein>
<evidence type="ECO:0000313" key="2">
    <source>
        <dbReference type="Proteomes" id="UP000004310"/>
    </source>
</evidence>
<keyword evidence="2" id="KW-1185">Reference proteome</keyword>
<reference evidence="1 2" key="1">
    <citation type="journal article" date="2010" name="J. Bacteriol.">
        <title>Genome sequence of Fulvimarina pelagi HTCC2506T, a Mn(II)-oxidizing alphaproteobacterium possessing an aerobic anoxygenic photosynthetic gene cluster and Xanthorhodopsin.</title>
        <authorList>
            <person name="Kang I."/>
            <person name="Oh H.M."/>
            <person name="Lim S.I."/>
            <person name="Ferriera S."/>
            <person name="Giovannoni S.J."/>
            <person name="Cho J.C."/>
        </authorList>
    </citation>
    <scope>NUCLEOTIDE SEQUENCE [LARGE SCALE GENOMIC DNA]</scope>
    <source>
        <strain evidence="1 2">HTCC2506</strain>
    </source>
</reference>
<gene>
    <name evidence="1" type="ORF">FP2506_01120</name>
</gene>
<dbReference type="Proteomes" id="UP000004310">
    <property type="component" value="Unassembled WGS sequence"/>
</dbReference>
<dbReference type="STRING" id="217511.GCA_001463845_02161"/>
<organism evidence="1 2">
    <name type="scientific">Fulvimarina pelagi HTCC2506</name>
    <dbReference type="NCBI Taxonomy" id="314231"/>
    <lineage>
        <taxon>Bacteria</taxon>
        <taxon>Pseudomonadati</taxon>
        <taxon>Pseudomonadota</taxon>
        <taxon>Alphaproteobacteria</taxon>
        <taxon>Hyphomicrobiales</taxon>
        <taxon>Aurantimonadaceae</taxon>
        <taxon>Fulvimarina</taxon>
    </lineage>
</organism>
<accession>Q0G273</accession>
<dbReference type="HOGENOM" id="CLU_2897664_0_0_5"/>
<proteinExistence type="predicted"/>
<comment type="caution">
    <text evidence="1">The sequence shown here is derived from an EMBL/GenBank/DDBJ whole genome shotgun (WGS) entry which is preliminary data.</text>
</comment>
<evidence type="ECO:0000313" key="1">
    <source>
        <dbReference type="EMBL" id="EAU41325.1"/>
    </source>
</evidence>
<dbReference type="EMBL" id="AATP01000003">
    <property type="protein sequence ID" value="EAU41325.1"/>
    <property type="molecule type" value="Genomic_DNA"/>
</dbReference>
<name>Q0G273_9HYPH</name>
<dbReference type="RefSeq" id="WP_007065374.1">
    <property type="nucleotide sequence ID" value="NZ_DS022272.1"/>
</dbReference>
<sequence>MMVNAPKTEAGLPAVPDEVVDAANCQAGGDPREAVRGLILGQTEIEARLSKQISAGYVRRRP</sequence>